<dbReference type="InterPro" id="IPR005854">
    <property type="entry name" value="PurF"/>
</dbReference>
<dbReference type="PANTHER" id="PTHR11907">
    <property type="entry name" value="AMIDOPHOSPHORIBOSYLTRANSFERASE"/>
    <property type="match status" value="1"/>
</dbReference>
<dbReference type="GO" id="GO:0051536">
    <property type="term" value="F:iron-sulfur cluster binding"/>
    <property type="evidence" value="ECO:0007669"/>
    <property type="project" value="UniProtKB-KW"/>
</dbReference>
<dbReference type="InterPro" id="IPR000836">
    <property type="entry name" value="PRTase_dom"/>
</dbReference>
<dbReference type="AlphaFoldDB" id="A0A8T0KCK1"/>
<evidence type="ECO:0000313" key="12">
    <source>
        <dbReference type="EMBL" id="KAG2397324.1"/>
    </source>
</evidence>
<keyword evidence="9" id="KW-0408">Iron</keyword>
<gene>
    <name evidence="12" type="ORF">HKW66_Vig0144400</name>
</gene>
<sequence>MFVCVFLLWGNEFHHAYLCKEKKRIKRRRIKLSKEKLTPKKRNLEEALVFLSFVTRSNLRVKVMAATTATSLTLSKPSSLPFNHTHAFPKTPSTLPTLLRSAVKPLFLVSSKNPLSDVISLPAAEDSAWDDEKPREECGVVGIYGDPEASRLCYLALHALQHRGQEGAGIVTVHNDVLQSITGVGLVSDVFNESKLDQLPGSLAIGHVRYSTAGQSMLKNVQPFVAGYRFGSVGVAHNGNLVNYRALRSDLEDSGSIFNTTSDTEVVLHLIATSKHRPFILRIVDACEKLKGAYSLVFVTEDKLVAVRDPFGFRPLVMGRRSNGAVVFASETCALDLIEATYEREVFPGEVLVVDKNGVQSLCLMSHPQPKQCIFEHIYFALPNSVVFGRSVYESRRRFGEILATESPVDCDVVIAVPDSGVVAALGYAAKAGVPFQQGLIRSHYVGRTFIEPSQKIRDFGVKLKLSPVRAVLEGKRVVVVDDSIVRGTTSSKIVRLLKEAGAKEVHMRIASPPIIGSCYYGVDTPSTEELISNRMSVEEIRNFIGSDSLAFLPFDSLQKLLGSESPNFCYACFSGNYPVEPTELKVKKVGDFVDDGLNGSLDSIGGGWVQANRKQIEIGS</sequence>
<dbReference type="PROSITE" id="PS51278">
    <property type="entry name" value="GATASE_TYPE_2"/>
    <property type="match status" value="1"/>
</dbReference>
<feature type="domain" description="Glutamine amidotransferase type-2" evidence="11">
    <location>
        <begin position="138"/>
        <end position="357"/>
    </location>
</feature>
<dbReference type="EMBL" id="JABFOF010000005">
    <property type="protein sequence ID" value="KAG2397324.1"/>
    <property type="molecule type" value="Genomic_DNA"/>
</dbReference>
<evidence type="ECO:0000256" key="7">
    <source>
        <dbReference type="ARBA" id="ARBA00022755"/>
    </source>
</evidence>
<dbReference type="InterPro" id="IPR029055">
    <property type="entry name" value="Ntn_hydrolases_N"/>
</dbReference>
<protein>
    <recommendedName>
        <fullName evidence="4">amidophosphoribosyltransferase</fullName>
        <ecNumber evidence="4">2.4.2.14</ecNumber>
    </recommendedName>
</protein>
<keyword evidence="6" id="KW-0808">Transferase</keyword>
<dbReference type="Gene3D" id="3.60.20.10">
    <property type="entry name" value="Glutamine Phosphoribosylpyrophosphate, subunit 1, domain 1"/>
    <property type="match status" value="1"/>
</dbReference>
<dbReference type="Gene3D" id="3.40.50.2020">
    <property type="match status" value="1"/>
</dbReference>
<comment type="cofactor">
    <cofactor evidence="1">
        <name>[4Fe-4S] cluster</name>
        <dbReference type="ChEBI" id="CHEBI:49883"/>
    </cofactor>
</comment>
<evidence type="ECO:0000256" key="4">
    <source>
        <dbReference type="ARBA" id="ARBA00011941"/>
    </source>
</evidence>
<evidence type="ECO:0000256" key="2">
    <source>
        <dbReference type="ARBA" id="ARBA00005209"/>
    </source>
</evidence>
<dbReference type="Pfam" id="PF00156">
    <property type="entry name" value="Pribosyltran"/>
    <property type="match status" value="1"/>
</dbReference>
<dbReference type="CDD" id="cd06223">
    <property type="entry name" value="PRTases_typeI"/>
    <property type="match status" value="1"/>
</dbReference>
<dbReference type="InterPro" id="IPR035584">
    <property type="entry name" value="PurF_N"/>
</dbReference>
<dbReference type="GO" id="GO:0006164">
    <property type="term" value="P:purine nucleotide biosynthetic process"/>
    <property type="evidence" value="ECO:0007669"/>
    <property type="project" value="UniProtKB-KW"/>
</dbReference>
<dbReference type="GO" id="GO:0004044">
    <property type="term" value="F:amidophosphoribosyltransferase activity"/>
    <property type="evidence" value="ECO:0007669"/>
    <property type="project" value="UniProtKB-EC"/>
</dbReference>
<keyword evidence="9" id="KW-0479">Metal-binding</keyword>
<organism evidence="12 13">
    <name type="scientific">Phaseolus angularis</name>
    <name type="common">Azuki bean</name>
    <name type="synonym">Vigna angularis</name>
    <dbReference type="NCBI Taxonomy" id="3914"/>
    <lineage>
        <taxon>Eukaryota</taxon>
        <taxon>Viridiplantae</taxon>
        <taxon>Streptophyta</taxon>
        <taxon>Embryophyta</taxon>
        <taxon>Tracheophyta</taxon>
        <taxon>Spermatophyta</taxon>
        <taxon>Magnoliopsida</taxon>
        <taxon>eudicotyledons</taxon>
        <taxon>Gunneridae</taxon>
        <taxon>Pentapetalae</taxon>
        <taxon>rosids</taxon>
        <taxon>fabids</taxon>
        <taxon>Fabales</taxon>
        <taxon>Fabaceae</taxon>
        <taxon>Papilionoideae</taxon>
        <taxon>50 kb inversion clade</taxon>
        <taxon>NPAAA clade</taxon>
        <taxon>indigoferoid/millettioid clade</taxon>
        <taxon>Phaseoleae</taxon>
        <taxon>Vigna</taxon>
    </lineage>
</organism>
<dbReference type="GO" id="GO:0009113">
    <property type="term" value="P:purine nucleobase biosynthetic process"/>
    <property type="evidence" value="ECO:0007669"/>
    <property type="project" value="InterPro"/>
</dbReference>
<proteinExistence type="inferred from homology"/>
<comment type="caution">
    <text evidence="12">The sequence shown here is derived from an EMBL/GenBank/DDBJ whole genome shotgun (WGS) entry which is preliminary data.</text>
</comment>
<keyword evidence="9" id="KW-0411">Iron-sulfur</keyword>
<evidence type="ECO:0000256" key="1">
    <source>
        <dbReference type="ARBA" id="ARBA00001966"/>
    </source>
</evidence>
<comment type="similarity">
    <text evidence="3">In the C-terminal section; belongs to the purine/pyrimidine phosphoribosyltransferase family.</text>
</comment>
<accession>A0A8T0KCK1</accession>
<evidence type="ECO:0000256" key="3">
    <source>
        <dbReference type="ARBA" id="ARBA00010138"/>
    </source>
</evidence>
<dbReference type="CDD" id="cd00715">
    <property type="entry name" value="GPATase_N"/>
    <property type="match status" value="1"/>
</dbReference>
<evidence type="ECO:0000259" key="11">
    <source>
        <dbReference type="PROSITE" id="PS51278"/>
    </source>
</evidence>
<evidence type="ECO:0000256" key="6">
    <source>
        <dbReference type="ARBA" id="ARBA00022679"/>
    </source>
</evidence>
<dbReference type="NCBIfam" id="TIGR01134">
    <property type="entry name" value="purF"/>
    <property type="match status" value="1"/>
</dbReference>
<evidence type="ECO:0000313" key="13">
    <source>
        <dbReference type="Proteomes" id="UP000743370"/>
    </source>
</evidence>
<dbReference type="HAMAP" id="MF_01931">
    <property type="entry name" value="PurF"/>
    <property type="match status" value="1"/>
</dbReference>
<dbReference type="SUPFAM" id="SSF56235">
    <property type="entry name" value="N-terminal nucleophile aminohydrolases (Ntn hydrolases)"/>
    <property type="match status" value="1"/>
</dbReference>
<evidence type="ECO:0000256" key="10">
    <source>
        <dbReference type="ARBA" id="ARBA00048430"/>
    </source>
</evidence>
<keyword evidence="8" id="KW-0315">Glutamine amidotransferase</keyword>
<dbReference type="Pfam" id="PF13537">
    <property type="entry name" value="GATase_7"/>
    <property type="match status" value="1"/>
</dbReference>
<reference evidence="12 13" key="1">
    <citation type="submission" date="2020-05" db="EMBL/GenBank/DDBJ databases">
        <title>Vigna angularis (adzuki bean) Var. LongXiaoDou No. 4 denovo assembly.</title>
        <authorList>
            <person name="Xiang H."/>
        </authorList>
    </citation>
    <scope>NUCLEOTIDE SEQUENCE [LARGE SCALE GENOMIC DNA]</scope>
    <source>
        <tissue evidence="12">Leaf</tissue>
    </source>
</reference>
<comment type="pathway">
    <text evidence="2">Purine metabolism; IMP biosynthesis via de novo pathway; N(1)-(5-phospho-D-ribosyl)glycinamide from 5-phospho-alpha-D-ribose 1-diphosphate: step 1/2.</text>
</comment>
<dbReference type="SUPFAM" id="SSF53271">
    <property type="entry name" value="PRTase-like"/>
    <property type="match status" value="1"/>
</dbReference>
<evidence type="ECO:0000256" key="9">
    <source>
        <dbReference type="ARBA" id="ARBA00023014"/>
    </source>
</evidence>
<name>A0A8T0KCK1_PHAAN</name>
<keyword evidence="5" id="KW-0328">Glycosyltransferase</keyword>
<dbReference type="InterPro" id="IPR017932">
    <property type="entry name" value="GATase_2_dom"/>
</dbReference>
<comment type="catalytic activity">
    <reaction evidence="10">
        <text>5-phospho-beta-D-ribosylamine + L-glutamate + diphosphate = 5-phospho-alpha-D-ribose 1-diphosphate + L-glutamine + H2O</text>
        <dbReference type="Rhea" id="RHEA:14905"/>
        <dbReference type="ChEBI" id="CHEBI:15377"/>
        <dbReference type="ChEBI" id="CHEBI:29985"/>
        <dbReference type="ChEBI" id="CHEBI:33019"/>
        <dbReference type="ChEBI" id="CHEBI:58017"/>
        <dbReference type="ChEBI" id="CHEBI:58359"/>
        <dbReference type="ChEBI" id="CHEBI:58681"/>
        <dbReference type="EC" id="2.4.2.14"/>
    </reaction>
</comment>
<dbReference type="Proteomes" id="UP000743370">
    <property type="component" value="Unassembled WGS sequence"/>
</dbReference>
<dbReference type="EC" id="2.4.2.14" evidence="4"/>
<evidence type="ECO:0000256" key="8">
    <source>
        <dbReference type="ARBA" id="ARBA00022962"/>
    </source>
</evidence>
<evidence type="ECO:0000256" key="5">
    <source>
        <dbReference type="ARBA" id="ARBA00022676"/>
    </source>
</evidence>
<dbReference type="InterPro" id="IPR029057">
    <property type="entry name" value="PRTase-like"/>
</dbReference>
<keyword evidence="7" id="KW-0658">Purine biosynthesis</keyword>